<protein>
    <recommendedName>
        <fullName evidence="4">Vacuolar protein sorting-associated protein 51 homolog</fullName>
    </recommendedName>
</protein>
<feature type="region of interest" description="Disordered" evidence="1">
    <location>
        <begin position="52"/>
        <end position="74"/>
    </location>
</feature>
<evidence type="ECO:0000256" key="1">
    <source>
        <dbReference type="SAM" id="MobiDB-lite"/>
    </source>
</evidence>
<evidence type="ECO:0000313" key="3">
    <source>
        <dbReference type="Proteomes" id="UP000027265"/>
    </source>
</evidence>
<dbReference type="EMBL" id="KL197730">
    <property type="protein sequence ID" value="KDQ54151.1"/>
    <property type="molecule type" value="Genomic_DNA"/>
</dbReference>
<dbReference type="AlphaFoldDB" id="A0A067PUY4"/>
<sequence>MTMSSLVPTLTKRANEILSEIRQLGSERQSLVYNHHHQLIAESDTIAAVDEDSSRIPRCRPGPPQAAFSERYRG</sequence>
<evidence type="ECO:0008006" key="4">
    <source>
        <dbReference type="Google" id="ProtNLM"/>
    </source>
</evidence>
<keyword evidence="3" id="KW-1185">Reference proteome</keyword>
<organism evidence="2 3">
    <name type="scientific">Jaapia argillacea MUCL 33604</name>
    <dbReference type="NCBI Taxonomy" id="933084"/>
    <lineage>
        <taxon>Eukaryota</taxon>
        <taxon>Fungi</taxon>
        <taxon>Dikarya</taxon>
        <taxon>Basidiomycota</taxon>
        <taxon>Agaricomycotina</taxon>
        <taxon>Agaricomycetes</taxon>
        <taxon>Agaricomycetidae</taxon>
        <taxon>Jaapiales</taxon>
        <taxon>Jaapiaceae</taxon>
        <taxon>Jaapia</taxon>
    </lineage>
</organism>
<evidence type="ECO:0000313" key="2">
    <source>
        <dbReference type="EMBL" id="KDQ54151.1"/>
    </source>
</evidence>
<dbReference type="STRING" id="933084.A0A067PUY4"/>
<name>A0A067PUY4_9AGAM</name>
<accession>A0A067PUY4</accession>
<dbReference type="HOGENOM" id="CLU_2688157_0_0_1"/>
<dbReference type="Pfam" id="PF08700">
    <property type="entry name" value="VPS51_Exo84_N"/>
    <property type="match status" value="1"/>
</dbReference>
<gene>
    <name evidence="2" type="ORF">JAAARDRAFT_413073</name>
</gene>
<dbReference type="OrthoDB" id="203678at2759"/>
<dbReference type="Proteomes" id="UP000027265">
    <property type="component" value="Unassembled WGS sequence"/>
</dbReference>
<dbReference type="InParanoid" id="A0A067PUY4"/>
<reference evidence="3" key="1">
    <citation type="journal article" date="2014" name="Proc. Natl. Acad. Sci. U.S.A.">
        <title>Extensive sampling of basidiomycete genomes demonstrates inadequacy of the white-rot/brown-rot paradigm for wood decay fungi.</title>
        <authorList>
            <person name="Riley R."/>
            <person name="Salamov A.A."/>
            <person name="Brown D.W."/>
            <person name="Nagy L.G."/>
            <person name="Floudas D."/>
            <person name="Held B.W."/>
            <person name="Levasseur A."/>
            <person name="Lombard V."/>
            <person name="Morin E."/>
            <person name="Otillar R."/>
            <person name="Lindquist E.A."/>
            <person name="Sun H."/>
            <person name="LaButti K.M."/>
            <person name="Schmutz J."/>
            <person name="Jabbour D."/>
            <person name="Luo H."/>
            <person name="Baker S.E."/>
            <person name="Pisabarro A.G."/>
            <person name="Walton J.D."/>
            <person name="Blanchette R.A."/>
            <person name="Henrissat B."/>
            <person name="Martin F."/>
            <person name="Cullen D."/>
            <person name="Hibbett D.S."/>
            <person name="Grigoriev I.V."/>
        </authorList>
    </citation>
    <scope>NUCLEOTIDE SEQUENCE [LARGE SCALE GENOMIC DNA]</scope>
    <source>
        <strain evidence="3">MUCL 33604</strain>
    </source>
</reference>
<proteinExistence type="predicted"/>